<reference evidence="1 2" key="1">
    <citation type="journal article" date="2013" name="Genome Announc.">
        <title>Draft Genome of the Marine Gammaproteobacterium Halomonas titanicae.</title>
        <authorList>
            <person name="Sanchez-Porro C."/>
            <person name="de la Haba R.R."/>
            <person name="Cruz-Hernandez N."/>
            <person name="Gonzalez J.M."/>
            <person name="Reyes-Guirao C."/>
            <person name="Navarro-Sampedro L."/>
            <person name="Carballo M."/>
            <person name="Ventosa A."/>
        </authorList>
    </citation>
    <scope>NUCLEOTIDE SEQUENCE [LARGE SCALE GENOMIC DNA]</scope>
    <source>
        <strain evidence="1 2">BH1</strain>
    </source>
</reference>
<dbReference type="EMBL" id="AOPO01000004">
    <property type="protein sequence ID" value="ELY21781.1"/>
    <property type="molecule type" value="Genomic_DNA"/>
</dbReference>
<gene>
    <name evidence="1" type="ORF">HALTITAN_1343</name>
</gene>
<protein>
    <submittedName>
        <fullName evidence="1">Uncharacterized protein</fullName>
    </submittedName>
</protein>
<proteinExistence type="predicted"/>
<evidence type="ECO:0000313" key="2">
    <source>
        <dbReference type="Proteomes" id="UP000011651"/>
    </source>
</evidence>
<accession>L9UAW6</accession>
<dbReference type="Proteomes" id="UP000011651">
    <property type="component" value="Unassembled WGS sequence"/>
</dbReference>
<organism evidence="1 2">
    <name type="scientific">Vreelandella titanicae BH1</name>
    <dbReference type="NCBI Taxonomy" id="1204738"/>
    <lineage>
        <taxon>Bacteria</taxon>
        <taxon>Pseudomonadati</taxon>
        <taxon>Pseudomonadota</taxon>
        <taxon>Gammaproteobacteria</taxon>
        <taxon>Oceanospirillales</taxon>
        <taxon>Halomonadaceae</taxon>
        <taxon>Vreelandella</taxon>
    </lineage>
</organism>
<evidence type="ECO:0000313" key="1">
    <source>
        <dbReference type="EMBL" id="ELY21781.1"/>
    </source>
</evidence>
<dbReference type="AlphaFoldDB" id="L9UAW6"/>
<name>L9UAW6_9GAMM</name>
<dbReference type="PATRIC" id="fig|1204738.3.peg.2005"/>
<comment type="caution">
    <text evidence="1">The sequence shown here is derived from an EMBL/GenBank/DDBJ whole genome shotgun (WGS) entry which is preliminary data.</text>
</comment>
<sequence>MRMIHMKVVHVNAEAQRNACLARLCAEVYGQQAGLTPLVVFTGTCSVLFPQEAARLFAAVDGQGKPQALALLVLDEEGEGMTVTHACALDQTDAQQRLISELTLKAPLRVEVDNAEREAFYQKSGIKRWFGGVDGKRIGLGARHPAKSIRELAPTLVLDEALILRRFKHDPKAFETAKQAFLKGLNDFPQSL</sequence>